<feature type="region of interest" description="Disordered" evidence="1">
    <location>
        <begin position="392"/>
        <end position="417"/>
    </location>
</feature>
<protein>
    <recommendedName>
        <fullName evidence="5">DUF2637 domain-containing protein</fullName>
    </recommendedName>
</protein>
<dbReference type="Proteomes" id="UP001240984">
    <property type="component" value="Unassembled WGS sequence"/>
</dbReference>
<feature type="region of interest" description="Disordered" evidence="1">
    <location>
        <begin position="300"/>
        <end position="337"/>
    </location>
</feature>
<evidence type="ECO:0008006" key="5">
    <source>
        <dbReference type="Google" id="ProtNLM"/>
    </source>
</evidence>
<feature type="compositionally biased region" description="Basic residues" evidence="1">
    <location>
        <begin position="59"/>
        <end position="72"/>
    </location>
</feature>
<accession>A0ABT9N6J7</accession>
<evidence type="ECO:0000313" key="3">
    <source>
        <dbReference type="EMBL" id="MDP9799325.1"/>
    </source>
</evidence>
<proteinExistence type="predicted"/>
<reference evidence="3 4" key="1">
    <citation type="submission" date="2023-07" db="EMBL/GenBank/DDBJ databases">
        <title>Sequencing the genomes of 1000 actinobacteria strains.</title>
        <authorList>
            <person name="Klenk H.-P."/>
        </authorList>
    </citation>
    <scope>NUCLEOTIDE SEQUENCE [LARGE SCALE GENOMIC DNA]</scope>
    <source>
        <strain evidence="3 4">DSM 44710</strain>
    </source>
</reference>
<gene>
    <name evidence="3" type="ORF">J2S43_007837</name>
</gene>
<feature type="transmembrane region" description="Helical" evidence="2">
    <location>
        <begin position="190"/>
        <end position="208"/>
    </location>
</feature>
<feature type="transmembrane region" description="Helical" evidence="2">
    <location>
        <begin position="133"/>
        <end position="153"/>
    </location>
</feature>
<dbReference type="Pfam" id="PF10935">
    <property type="entry name" value="DUF2637"/>
    <property type="match status" value="1"/>
</dbReference>
<organism evidence="3 4">
    <name type="scientific">Catenuloplanes nepalensis</name>
    <dbReference type="NCBI Taxonomy" id="587533"/>
    <lineage>
        <taxon>Bacteria</taxon>
        <taxon>Bacillati</taxon>
        <taxon>Actinomycetota</taxon>
        <taxon>Actinomycetes</taxon>
        <taxon>Micromonosporales</taxon>
        <taxon>Micromonosporaceae</taxon>
        <taxon>Catenuloplanes</taxon>
    </lineage>
</organism>
<keyword evidence="2" id="KW-0472">Membrane</keyword>
<keyword evidence="2" id="KW-1133">Transmembrane helix</keyword>
<feature type="transmembrane region" description="Helical" evidence="2">
    <location>
        <begin position="228"/>
        <end position="246"/>
    </location>
</feature>
<feature type="region of interest" description="Disordered" evidence="1">
    <location>
        <begin position="48"/>
        <end position="85"/>
    </location>
</feature>
<keyword evidence="2" id="KW-0812">Transmembrane</keyword>
<keyword evidence="4" id="KW-1185">Reference proteome</keyword>
<evidence type="ECO:0000313" key="4">
    <source>
        <dbReference type="Proteomes" id="UP001240984"/>
    </source>
</evidence>
<dbReference type="RefSeq" id="WP_370881718.1">
    <property type="nucleotide sequence ID" value="NZ_JAUSRA010000001.1"/>
</dbReference>
<dbReference type="EMBL" id="JAUSRA010000001">
    <property type="protein sequence ID" value="MDP9799325.1"/>
    <property type="molecule type" value="Genomic_DNA"/>
</dbReference>
<feature type="compositionally biased region" description="Basic and acidic residues" evidence="1">
    <location>
        <begin position="321"/>
        <end position="335"/>
    </location>
</feature>
<evidence type="ECO:0000256" key="1">
    <source>
        <dbReference type="SAM" id="MobiDB-lite"/>
    </source>
</evidence>
<feature type="transmembrane region" description="Helical" evidence="2">
    <location>
        <begin position="159"/>
        <end position="178"/>
    </location>
</feature>
<comment type="caution">
    <text evidence="3">The sequence shown here is derived from an EMBL/GenBank/DDBJ whole genome shotgun (WGS) entry which is preliminary data.</text>
</comment>
<name>A0ABT9N6J7_9ACTN</name>
<feature type="compositionally biased region" description="Basic and acidic residues" evidence="1">
    <location>
        <begin position="48"/>
        <end position="58"/>
    </location>
</feature>
<dbReference type="InterPro" id="IPR021235">
    <property type="entry name" value="DUF2637"/>
</dbReference>
<evidence type="ECO:0000256" key="2">
    <source>
        <dbReference type="SAM" id="Phobius"/>
    </source>
</evidence>
<sequence length="445" mass="47352">MTAPTPMADLLPRARALTVEQGEVPSLRQLKSTLGVGFDKARRIRTALESERTSESDSRRRHLHRLSRRASPARRLPVRPLPRAESAATEAPAAVLEYDAEATMTAQLTSPVAEPAAVAPDRESLRRLVRVRWAVRGTLLLGVAASVIANVLHAIDNPISQAIAAWPPFALLLTVELISRVPVHRRSLAYIRMIATTAIAGIAAWISYWHMAGVAARYGESASSAHLIPLSVDGLIVVASICLVELGGRISEAQASAAVAQQRTDELLHAGIPAEYHAPANRPDLADRPLSDFARAAHALPYPPLGTSEPGLHGDPTGTGERPDPAPEPEERTPEEVVTVGQEVREDSRTDQEIEALIRAVIKGAPGMSQRAIARAAGVSTHKVRKVVRALDEQPGAGDSAAEAPDAGRRAIDGPAPLNPVAVAEAVDRAISGERVDDELTGVAR</sequence>